<organism evidence="2 3">
    <name type="scientific">Parnassius apollo</name>
    <name type="common">Apollo butterfly</name>
    <name type="synonym">Papilio apollo</name>
    <dbReference type="NCBI Taxonomy" id="110799"/>
    <lineage>
        <taxon>Eukaryota</taxon>
        <taxon>Metazoa</taxon>
        <taxon>Ecdysozoa</taxon>
        <taxon>Arthropoda</taxon>
        <taxon>Hexapoda</taxon>
        <taxon>Insecta</taxon>
        <taxon>Pterygota</taxon>
        <taxon>Neoptera</taxon>
        <taxon>Endopterygota</taxon>
        <taxon>Lepidoptera</taxon>
        <taxon>Glossata</taxon>
        <taxon>Ditrysia</taxon>
        <taxon>Papilionoidea</taxon>
        <taxon>Papilionidae</taxon>
        <taxon>Parnassiinae</taxon>
        <taxon>Parnassini</taxon>
        <taxon>Parnassius</taxon>
        <taxon>Parnassius</taxon>
    </lineage>
</organism>
<dbReference type="AlphaFoldDB" id="A0A8S3WCX0"/>
<keyword evidence="1" id="KW-0472">Membrane</keyword>
<evidence type="ECO:0000256" key="1">
    <source>
        <dbReference type="SAM" id="Phobius"/>
    </source>
</evidence>
<comment type="caution">
    <text evidence="2">The sequence shown here is derived from an EMBL/GenBank/DDBJ whole genome shotgun (WGS) entry which is preliminary data.</text>
</comment>
<keyword evidence="1" id="KW-1133">Transmembrane helix</keyword>
<evidence type="ECO:0000313" key="3">
    <source>
        <dbReference type="Proteomes" id="UP000691718"/>
    </source>
</evidence>
<protein>
    <submittedName>
        <fullName evidence="2">(apollo) hypothetical protein</fullName>
    </submittedName>
</protein>
<proteinExistence type="predicted"/>
<dbReference type="EMBL" id="CAJQZP010000280">
    <property type="protein sequence ID" value="CAG4952142.1"/>
    <property type="molecule type" value="Genomic_DNA"/>
</dbReference>
<accession>A0A8S3WCX0</accession>
<keyword evidence="3" id="KW-1185">Reference proteome</keyword>
<sequence>MLLTTAIPKHCSEEKRMVYKRLRRACALACDVPKVGNMIEVDAMLPLGFLSLVATYTIVLLQFAFL</sequence>
<feature type="transmembrane region" description="Helical" evidence="1">
    <location>
        <begin position="43"/>
        <end position="65"/>
    </location>
</feature>
<keyword evidence="1" id="KW-0812">Transmembrane</keyword>
<evidence type="ECO:0000313" key="2">
    <source>
        <dbReference type="EMBL" id="CAG4952142.1"/>
    </source>
</evidence>
<gene>
    <name evidence="2" type="ORF">PAPOLLO_LOCUS4558</name>
</gene>
<reference evidence="2" key="1">
    <citation type="submission" date="2021-04" db="EMBL/GenBank/DDBJ databases">
        <authorList>
            <person name="Tunstrom K."/>
        </authorList>
    </citation>
    <scope>NUCLEOTIDE SEQUENCE</scope>
</reference>
<dbReference type="OrthoDB" id="7490805at2759"/>
<dbReference type="Proteomes" id="UP000691718">
    <property type="component" value="Unassembled WGS sequence"/>
</dbReference>
<name>A0A8S3WCX0_PARAO</name>